<dbReference type="InterPro" id="IPR026004">
    <property type="entry name" value="Septum_form"/>
</dbReference>
<dbReference type="Pfam" id="PF13845">
    <property type="entry name" value="Septum_form"/>
    <property type="match status" value="1"/>
</dbReference>
<dbReference type="OrthoDB" id="4124676at2"/>
<proteinExistence type="predicted"/>
<gene>
    <name evidence="2" type="ORF">CP967_24895</name>
</gene>
<evidence type="ECO:0000313" key="3">
    <source>
        <dbReference type="Proteomes" id="UP000326178"/>
    </source>
</evidence>
<feature type="domain" description="Septum formation-related" evidence="1">
    <location>
        <begin position="272"/>
        <end position="378"/>
    </location>
</feature>
<evidence type="ECO:0000313" key="2">
    <source>
        <dbReference type="EMBL" id="QEU76747.1"/>
    </source>
</evidence>
<organism evidence="2 3">
    <name type="scientific">Streptomyces nitrosporeus</name>
    <dbReference type="NCBI Taxonomy" id="28894"/>
    <lineage>
        <taxon>Bacteria</taxon>
        <taxon>Bacillati</taxon>
        <taxon>Actinomycetota</taxon>
        <taxon>Actinomycetes</taxon>
        <taxon>Kitasatosporales</taxon>
        <taxon>Streptomycetaceae</taxon>
        <taxon>Streptomyces</taxon>
    </lineage>
</organism>
<name>A0A5J6FLW3_9ACTN</name>
<sequence length="400" mass="42232">MSALLLTACSGGSGEKEKAAHPVFGAPLGQQPRQALLATQAEGTARFTQTLTFGSPEGDTVQKATGRVDFAGGRAAGSVEWTLAPDLPEEAKDELLGARLGPGRSPALTRLAVDPDSIRLRAGEADYWLDYAGSLEVFGGEAAINALRGTESAFGGTLLEVLSGVQDVRESTETLEEKGSRAYQAELTAYNALRMFSQDLRAELTSDIDPGGTKTPVTLGIRVDAEGRVTRAEADLSALLDRKDGALAGMTGLRAVLTVSGHGDSAPAMPAPTERTLDAKDAVTAIGDLEEGACADLTTGNRTPGTVVAVPCDRPHDVRVFAHPRLDTAYPGDEEAESAVEERCTGEYRPLPGAWKREAAEDDLFWYTWPAEKDWGVGGEPTATCYIVTRDPVTTRLSAV</sequence>
<dbReference type="AlphaFoldDB" id="A0A5J6FLW3"/>
<dbReference type="KEGG" id="snk:CP967_24895"/>
<protein>
    <recommendedName>
        <fullName evidence="1">Septum formation-related domain-containing protein</fullName>
    </recommendedName>
</protein>
<dbReference type="Proteomes" id="UP000326178">
    <property type="component" value="Chromosome"/>
</dbReference>
<evidence type="ECO:0000259" key="1">
    <source>
        <dbReference type="Pfam" id="PF13845"/>
    </source>
</evidence>
<reference evidence="2 3" key="1">
    <citation type="submission" date="2017-09" db="EMBL/GenBank/DDBJ databases">
        <authorList>
            <person name="Lee N."/>
            <person name="Cho B.-K."/>
        </authorList>
    </citation>
    <scope>NUCLEOTIDE SEQUENCE [LARGE SCALE GENOMIC DNA]</scope>
    <source>
        <strain evidence="2 3">ATCC 12769</strain>
    </source>
</reference>
<accession>A0A5J6FLW3</accession>
<keyword evidence="3" id="KW-1185">Reference proteome</keyword>
<dbReference type="EMBL" id="CP023702">
    <property type="protein sequence ID" value="QEU76747.1"/>
    <property type="molecule type" value="Genomic_DNA"/>
</dbReference>